<dbReference type="Pfam" id="PF13561">
    <property type="entry name" value="adh_short_C2"/>
    <property type="match status" value="1"/>
</dbReference>
<sequence>MIRLDLSGRAALVTGASRGLGRAAALLLARAGCDIIAGYRLDAAGADEVTYACREFGRRAFAVRADVAVAAEADGLFAEAAHRLGGLDILVANAGIWRGAAIAEMSEEELAEMLDTNVRGVFRCCRAAVPLMRARGGGRIILVSSTAGQRGEAFHSHYAASKGAVQSLTKSLAPELAGDGILVNCIAPGWFDTEMSRPTLEDPAAAARVLDTIPLGRVGRPDEFAGAVLFLASELSSFITGEILNVNGGAVLCG</sequence>
<dbReference type="FunFam" id="3.40.50.720:FF:000084">
    <property type="entry name" value="Short-chain dehydrogenase reductase"/>
    <property type="match status" value="1"/>
</dbReference>
<dbReference type="EMBL" id="DSBX01000068">
    <property type="protein sequence ID" value="HDQ99021.1"/>
    <property type="molecule type" value="Genomic_DNA"/>
</dbReference>
<comment type="caution">
    <text evidence="2">The sequence shown here is derived from an EMBL/GenBank/DDBJ whole genome shotgun (WGS) entry which is preliminary data.</text>
</comment>
<dbReference type="PANTHER" id="PTHR42879:SF2">
    <property type="entry name" value="3-OXOACYL-[ACYL-CARRIER-PROTEIN] REDUCTASE FABG"/>
    <property type="match status" value="1"/>
</dbReference>
<dbReference type="PRINTS" id="PR00080">
    <property type="entry name" value="SDRFAMILY"/>
</dbReference>
<reference evidence="2" key="1">
    <citation type="journal article" date="2020" name="mSystems">
        <title>Genome- and Community-Level Interaction Insights into Carbon Utilization and Element Cycling Functions of Hydrothermarchaeota in Hydrothermal Sediment.</title>
        <authorList>
            <person name="Zhou Z."/>
            <person name="Liu Y."/>
            <person name="Xu W."/>
            <person name="Pan J."/>
            <person name="Luo Z.H."/>
            <person name="Li M."/>
        </authorList>
    </citation>
    <scope>NUCLEOTIDE SEQUENCE [LARGE SCALE GENOMIC DNA]</scope>
    <source>
        <strain evidence="2">SpSt-1182</strain>
    </source>
</reference>
<dbReference type="GO" id="GO:0032787">
    <property type="term" value="P:monocarboxylic acid metabolic process"/>
    <property type="evidence" value="ECO:0007669"/>
    <property type="project" value="UniProtKB-ARBA"/>
</dbReference>
<accession>A0A7V0XEV1</accession>
<dbReference type="AlphaFoldDB" id="A0A7V0XEV1"/>
<organism evidence="2">
    <name type="scientific">candidate division WOR-3 bacterium</name>
    <dbReference type="NCBI Taxonomy" id="2052148"/>
    <lineage>
        <taxon>Bacteria</taxon>
        <taxon>Bacteria division WOR-3</taxon>
    </lineage>
</organism>
<protein>
    <submittedName>
        <fullName evidence="2">SDR family oxidoreductase</fullName>
    </submittedName>
</protein>
<name>A0A7V0XEV1_UNCW3</name>
<proteinExistence type="inferred from homology"/>
<dbReference type="PROSITE" id="PS00061">
    <property type="entry name" value="ADH_SHORT"/>
    <property type="match status" value="1"/>
</dbReference>
<comment type="similarity">
    <text evidence="1">Belongs to the short-chain dehydrogenases/reductases (SDR) family.</text>
</comment>
<evidence type="ECO:0000256" key="1">
    <source>
        <dbReference type="ARBA" id="ARBA00006484"/>
    </source>
</evidence>
<evidence type="ECO:0000313" key="2">
    <source>
        <dbReference type="EMBL" id="HDQ99021.1"/>
    </source>
</evidence>
<dbReference type="InterPro" id="IPR002347">
    <property type="entry name" value="SDR_fam"/>
</dbReference>
<gene>
    <name evidence="2" type="ORF">ENN51_01860</name>
</gene>
<dbReference type="SUPFAM" id="SSF51735">
    <property type="entry name" value="NAD(P)-binding Rossmann-fold domains"/>
    <property type="match status" value="1"/>
</dbReference>
<dbReference type="InterPro" id="IPR020904">
    <property type="entry name" value="Sc_DH/Rdtase_CS"/>
</dbReference>
<dbReference type="CDD" id="cd05233">
    <property type="entry name" value="SDR_c"/>
    <property type="match status" value="1"/>
</dbReference>
<dbReference type="InterPro" id="IPR050259">
    <property type="entry name" value="SDR"/>
</dbReference>
<dbReference type="Proteomes" id="UP000885672">
    <property type="component" value="Unassembled WGS sequence"/>
</dbReference>
<dbReference type="NCBIfam" id="NF005559">
    <property type="entry name" value="PRK07231.1"/>
    <property type="match status" value="1"/>
</dbReference>
<dbReference type="Gene3D" id="3.40.50.720">
    <property type="entry name" value="NAD(P)-binding Rossmann-like Domain"/>
    <property type="match status" value="1"/>
</dbReference>
<dbReference type="PANTHER" id="PTHR42879">
    <property type="entry name" value="3-OXOACYL-(ACYL-CARRIER-PROTEIN) REDUCTASE"/>
    <property type="match status" value="1"/>
</dbReference>
<dbReference type="PRINTS" id="PR00081">
    <property type="entry name" value="GDHRDH"/>
</dbReference>
<dbReference type="InterPro" id="IPR036291">
    <property type="entry name" value="NAD(P)-bd_dom_sf"/>
</dbReference>